<dbReference type="Proteomes" id="UP000035680">
    <property type="component" value="Unassembled WGS sequence"/>
</dbReference>
<name>A0A0K0EZN7_STRVS</name>
<dbReference type="SUPFAM" id="SSF55797">
    <property type="entry name" value="PR-1-like"/>
    <property type="match status" value="1"/>
</dbReference>
<organism evidence="2 3">
    <name type="scientific">Strongyloides venezuelensis</name>
    <name type="common">Threadworm</name>
    <dbReference type="NCBI Taxonomy" id="75913"/>
    <lineage>
        <taxon>Eukaryota</taxon>
        <taxon>Metazoa</taxon>
        <taxon>Ecdysozoa</taxon>
        <taxon>Nematoda</taxon>
        <taxon>Chromadorea</taxon>
        <taxon>Rhabditida</taxon>
        <taxon>Tylenchina</taxon>
        <taxon>Panagrolaimomorpha</taxon>
        <taxon>Strongyloidoidea</taxon>
        <taxon>Strongyloididae</taxon>
        <taxon>Strongyloides</taxon>
    </lineage>
</organism>
<dbReference type="PANTHER" id="PTHR10334">
    <property type="entry name" value="CYSTEINE-RICH SECRETORY PROTEIN-RELATED"/>
    <property type="match status" value="1"/>
</dbReference>
<dbReference type="Gene3D" id="3.40.33.10">
    <property type="entry name" value="CAP"/>
    <property type="match status" value="1"/>
</dbReference>
<proteinExistence type="predicted"/>
<feature type="domain" description="SCP" evidence="1">
    <location>
        <begin position="112"/>
        <end position="240"/>
    </location>
</feature>
<reference evidence="3" key="2">
    <citation type="submission" date="2015-08" db="UniProtKB">
        <authorList>
            <consortium name="WormBaseParasite"/>
        </authorList>
    </citation>
    <scope>IDENTIFICATION</scope>
</reference>
<accession>A0A0K0EZN7</accession>
<evidence type="ECO:0000313" key="3">
    <source>
        <dbReference type="WBParaSite" id="SVE_0199700.1"/>
    </source>
</evidence>
<reference evidence="2" key="1">
    <citation type="submission" date="2014-07" db="EMBL/GenBank/DDBJ databases">
        <authorList>
            <person name="Martin A.A"/>
            <person name="De Silva N."/>
        </authorList>
    </citation>
    <scope>NUCLEOTIDE SEQUENCE</scope>
</reference>
<dbReference type="InterPro" id="IPR035940">
    <property type="entry name" value="CAP_sf"/>
</dbReference>
<evidence type="ECO:0000259" key="1">
    <source>
        <dbReference type="SMART" id="SM00198"/>
    </source>
</evidence>
<evidence type="ECO:0000313" key="2">
    <source>
        <dbReference type="Proteomes" id="UP000035680"/>
    </source>
</evidence>
<dbReference type="SMART" id="SM00198">
    <property type="entry name" value="SCP"/>
    <property type="match status" value="1"/>
</dbReference>
<dbReference type="InterPro" id="IPR001283">
    <property type="entry name" value="CRISP-related"/>
</dbReference>
<protein>
    <submittedName>
        <fullName evidence="3">CAP domain-containing protein (inferred by orthology to a zebrafish protein)</fullName>
    </submittedName>
</protein>
<dbReference type="WBParaSite" id="SVE_0199700.1">
    <property type="protein sequence ID" value="SVE_0199700.1"/>
    <property type="gene ID" value="SVE_0199700"/>
</dbReference>
<dbReference type="AlphaFoldDB" id="A0A0K0EZN7"/>
<sequence>MNFLLDIVLCAILIIYIAVIPLNANSYDSDDEKELLLVRKDSDKRNFTKKSNRRTERNSHSIISVRKPSLNNKIYSINLKLYLGTKKIYGSIHDTVWHGFYHTKFWANNYKDYRLRVIQEINLLRLMHNACYLVESSELNKLAQIYVVKMVNRNPSIKSTYKSYGIIKKVLTLEELTLTVSHWYYERDFYSFAFNSARFMAKHFAQMVWNSSTSIGAAVLRNNKLFYIVVFFYPKGNIEGQYGRNVFRKKISWRKVVQIYRTSPYS</sequence>
<dbReference type="InterPro" id="IPR014044">
    <property type="entry name" value="CAP_dom"/>
</dbReference>
<dbReference type="Pfam" id="PF00188">
    <property type="entry name" value="CAP"/>
    <property type="match status" value="1"/>
</dbReference>
<keyword evidence="2" id="KW-1185">Reference proteome</keyword>